<sequence length="63" mass="6564">MEVNPGAASTKRAKTENSGEKNWQLIGAASGASGTDVVAWVAWAIECSRRERCPTSEAGLGLS</sequence>
<dbReference type="EMBL" id="AWUE01014862">
    <property type="protein sequence ID" value="OMP01025.1"/>
    <property type="molecule type" value="Genomic_DNA"/>
</dbReference>
<organism evidence="2 3">
    <name type="scientific">Corchorus olitorius</name>
    <dbReference type="NCBI Taxonomy" id="93759"/>
    <lineage>
        <taxon>Eukaryota</taxon>
        <taxon>Viridiplantae</taxon>
        <taxon>Streptophyta</taxon>
        <taxon>Embryophyta</taxon>
        <taxon>Tracheophyta</taxon>
        <taxon>Spermatophyta</taxon>
        <taxon>Magnoliopsida</taxon>
        <taxon>eudicotyledons</taxon>
        <taxon>Gunneridae</taxon>
        <taxon>Pentapetalae</taxon>
        <taxon>rosids</taxon>
        <taxon>malvids</taxon>
        <taxon>Malvales</taxon>
        <taxon>Malvaceae</taxon>
        <taxon>Grewioideae</taxon>
        <taxon>Apeibeae</taxon>
        <taxon>Corchorus</taxon>
    </lineage>
</organism>
<feature type="region of interest" description="Disordered" evidence="1">
    <location>
        <begin position="1"/>
        <end position="20"/>
    </location>
</feature>
<evidence type="ECO:0000313" key="3">
    <source>
        <dbReference type="Proteomes" id="UP000187203"/>
    </source>
</evidence>
<dbReference type="AlphaFoldDB" id="A0A1R3K1R3"/>
<comment type="caution">
    <text evidence="2">The sequence shown here is derived from an EMBL/GenBank/DDBJ whole genome shotgun (WGS) entry which is preliminary data.</text>
</comment>
<accession>A0A1R3K1R3</accession>
<name>A0A1R3K1R3_9ROSI</name>
<gene>
    <name evidence="2" type="ORF">COLO4_12217</name>
</gene>
<keyword evidence="3" id="KW-1185">Reference proteome</keyword>
<proteinExistence type="predicted"/>
<reference evidence="3" key="1">
    <citation type="submission" date="2013-09" db="EMBL/GenBank/DDBJ databases">
        <title>Corchorus olitorius genome sequencing.</title>
        <authorList>
            <person name="Alam M."/>
            <person name="Haque M.S."/>
            <person name="Islam M.S."/>
            <person name="Emdad E.M."/>
            <person name="Islam M.M."/>
            <person name="Ahmed B."/>
            <person name="Halim A."/>
            <person name="Hossen Q.M.M."/>
            <person name="Hossain M.Z."/>
            <person name="Ahmed R."/>
            <person name="Khan M.M."/>
            <person name="Islam R."/>
            <person name="Rashid M.M."/>
            <person name="Khan S.A."/>
            <person name="Rahman M.S."/>
            <person name="Alam M."/>
            <person name="Yahiya A.S."/>
            <person name="Khan M.S."/>
            <person name="Azam M.S."/>
            <person name="Haque T."/>
            <person name="Lashkar M.Z.H."/>
            <person name="Akhand A.I."/>
            <person name="Morshed G."/>
            <person name="Roy S."/>
            <person name="Uddin K.S."/>
            <person name="Rabeya T."/>
            <person name="Hossain A.S."/>
            <person name="Chowdhury A."/>
            <person name="Snigdha A.R."/>
            <person name="Mortoza M.S."/>
            <person name="Matin S.A."/>
            <person name="Hoque S.M.E."/>
            <person name="Islam M.K."/>
            <person name="Roy D.K."/>
            <person name="Haider R."/>
            <person name="Moosa M.M."/>
            <person name="Elias S.M."/>
            <person name="Hasan A.M."/>
            <person name="Jahan S."/>
            <person name="Shafiuddin M."/>
            <person name="Mahmood N."/>
            <person name="Shommy N.S."/>
        </authorList>
    </citation>
    <scope>NUCLEOTIDE SEQUENCE [LARGE SCALE GENOMIC DNA]</scope>
    <source>
        <strain evidence="3">cv. O-4</strain>
    </source>
</reference>
<evidence type="ECO:0000256" key="1">
    <source>
        <dbReference type="SAM" id="MobiDB-lite"/>
    </source>
</evidence>
<protein>
    <submittedName>
        <fullName evidence="2">Uncharacterized protein</fullName>
    </submittedName>
</protein>
<evidence type="ECO:0000313" key="2">
    <source>
        <dbReference type="EMBL" id="OMP01025.1"/>
    </source>
</evidence>
<dbReference type="Proteomes" id="UP000187203">
    <property type="component" value="Unassembled WGS sequence"/>
</dbReference>